<dbReference type="EMBL" id="MCFJ01000009">
    <property type="protein sequence ID" value="ORY62385.1"/>
    <property type="molecule type" value="Genomic_DNA"/>
</dbReference>
<organism evidence="1 2">
    <name type="scientific">Pseudomassariella vexata</name>
    <dbReference type="NCBI Taxonomy" id="1141098"/>
    <lineage>
        <taxon>Eukaryota</taxon>
        <taxon>Fungi</taxon>
        <taxon>Dikarya</taxon>
        <taxon>Ascomycota</taxon>
        <taxon>Pezizomycotina</taxon>
        <taxon>Sordariomycetes</taxon>
        <taxon>Xylariomycetidae</taxon>
        <taxon>Amphisphaeriales</taxon>
        <taxon>Pseudomassariaceae</taxon>
        <taxon>Pseudomassariella</taxon>
    </lineage>
</organism>
<reference evidence="1 2" key="1">
    <citation type="submission" date="2016-07" db="EMBL/GenBank/DDBJ databases">
        <title>Pervasive Adenine N6-methylation of Active Genes in Fungi.</title>
        <authorList>
            <consortium name="DOE Joint Genome Institute"/>
            <person name="Mondo S.J."/>
            <person name="Dannebaum R.O."/>
            <person name="Kuo R.C."/>
            <person name="Labutti K."/>
            <person name="Haridas S."/>
            <person name="Kuo A."/>
            <person name="Salamov A."/>
            <person name="Ahrendt S.R."/>
            <person name="Lipzen A."/>
            <person name="Sullivan W."/>
            <person name="Andreopoulos W.B."/>
            <person name="Clum A."/>
            <person name="Lindquist E."/>
            <person name="Daum C."/>
            <person name="Ramamoorthy G.K."/>
            <person name="Gryganskyi A."/>
            <person name="Culley D."/>
            <person name="Magnuson J.K."/>
            <person name="James T.Y."/>
            <person name="O'Malley M.A."/>
            <person name="Stajich J.E."/>
            <person name="Spatafora J.W."/>
            <person name="Visel A."/>
            <person name="Grigoriev I.V."/>
        </authorList>
    </citation>
    <scope>NUCLEOTIDE SEQUENCE [LARGE SCALE GENOMIC DNA]</scope>
    <source>
        <strain evidence="1 2">CBS 129021</strain>
    </source>
</reference>
<evidence type="ECO:0000313" key="2">
    <source>
        <dbReference type="Proteomes" id="UP000193689"/>
    </source>
</evidence>
<sequence length="85" mass="9681">MSSAPALAVFRRAYCLRVTLVTHKVKVRARFLTQDSTRLMIQSRGDSDFLLTGRLSICQEAPIFNLGRLLLLVVKELPMVSRRFT</sequence>
<dbReference type="InParanoid" id="A0A1Y2DUQ7"/>
<dbReference type="Proteomes" id="UP000193689">
    <property type="component" value="Unassembled WGS sequence"/>
</dbReference>
<comment type="caution">
    <text evidence="1">The sequence shown here is derived from an EMBL/GenBank/DDBJ whole genome shotgun (WGS) entry which is preliminary data.</text>
</comment>
<accession>A0A1Y2DUQ7</accession>
<proteinExistence type="predicted"/>
<name>A0A1Y2DUQ7_9PEZI</name>
<gene>
    <name evidence="1" type="ORF">BCR38DRAFT_438341</name>
</gene>
<keyword evidence="2" id="KW-1185">Reference proteome</keyword>
<evidence type="ECO:0000313" key="1">
    <source>
        <dbReference type="EMBL" id="ORY62385.1"/>
    </source>
</evidence>
<dbReference type="AlphaFoldDB" id="A0A1Y2DUQ7"/>
<protein>
    <submittedName>
        <fullName evidence="1">Uncharacterized protein</fullName>
    </submittedName>
</protein>
<dbReference type="RefSeq" id="XP_040714221.1">
    <property type="nucleotide sequence ID" value="XM_040860580.1"/>
</dbReference>
<dbReference type="GeneID" id="63776792"/>